<dbReference type="EMBL" id="BDGI01000044">
    <property type="protein sequence ID" value="GAV27746.1"/>
    <property type="molecule type" value="Genomic_DNA"/>
</dbReference>
<proteinExistence type="predicted"/>
<dbReference type="AlphaFoldDB" id="A0A1Q2YDU6"/>
<feature type="region of interest" description="Disordered" evidence="1">
    <location>
        <begin position="160"/>
        <end position="185"/>
    </location>
</feature>
<comment type="caution">
    <text evidence="2">The sequence shown here is derived from an EMBL/GenBank/DDBJ whole genome shotgun (WGS) entry which is preliminary data.</text>
</comment>
<reference evidence="2 3" key="1">
    <citation type="submission" date="2016-08" db="EMBL/GenBank/DDBJ databases">
        <title>Whole genome shotgun sequence of Pichia membranifaciens KS47-1.</title>
        <authorList>
            <person name="Konishi M."/>
            <person name="Ishida M."/>
            <person name="Arakawa T."/>
            <person name="Kato Y."/>
            <person name="Horiuchi J."/>
        </authorList>
    </citation>
    <scope>NUCLEOTIDE SEQUENCE [LARGE SCALE GENOMIC DNA]</scope>
    <source>
        <strain evidence="2 3">KS47-1</strain>
    </source>
</reference>
<evidence type="ECO:0008006" key="4">
    <source>
        <dbReference type="Google" id="ProtNLM"/>
    </source>
</evidence>
<dbReference type="SUPFAM" id="SSF56112">
    <property type="entry name" value="Protein kinase-like (PK-like)"/>
    <property type="match status" value="1"/>
</dbReference>
<feature type="compositionally biased region" description="Basic and acidic residues" evidence="1">
    <location>
        <begin position="217"/>
        <end position="229"/>
    </location>
</feature>
<name>A0A1Q2YDU6_9ASCO</name>
<gene>
    <name evidence="2" type="ORF">PMKS-001214</name>
</gene>
<sequence>MPPDALKLLAGMLTLDPMKRYNALKCLQSPFFTNDPLPSEPAELSNLEESHESDVKRFKEEVKTLPAAAPAASAAKPFAAKVSTQPPANRVNNSLNHSKYGADAPTYMNRDDSTSNLATNFYSESNVNMNTAKNYSSHLPNDNYNHMEDPGYHQYGHRLPKRHQPQYSDNYRGSKRSYNYGPSAYNNGYRYQNDYMYEDDYYYDRRKKFKPRYPPEAVEKSHPYPKESNEDVFSSLASGKDLYGPGSTGDTTGLSALTKVLMKQKQVTAAKSSKEPTDSKSSGPTDTKEKEND</sequence>
<feature type="region of interest" description="Disordered" evidence="1">
    <location>
        <begin position="77"/>
        <end position="109"/>
    </location>
</feature>
<accession>A0A1Q2YDU6</accession>
<organism evidence="2 3">
    <name type="scientific">Pichia membranifaciens</name>
    <dbReference type="NCBI Taxonomy" id="4926"/>
    <lineage>
        <taxon>Eukaryota</taxon>
        <taxon>Fungi</taxon>
        <taxon>Dikarya</taxon>
        <taxon>Ascomycota</taxon>
        <taxon>Saccharomycotina</taxon>
        <taxon>Pichiomycetes</taxon>
        <taxon>Pichiales</taxon>
        <taxon>Pichiaceae</taxon>
        <taxon>Pichia</taxon>
    </lineage>
</organism>
<keyword evidence="3" id="KW-1185">Reference proteome</keyword>
<evidence type="ECO:0000313" key="3">
    <source>
        <dbReference type="Proteomes" id="UP000186136"/>
    </source>
</evidence>
<dbReference type="Proteomes" id="UP000186136">
    <property type="component" value="Unassembled WGS sequence"/>
</dbReference>
<dbReference type="InterPro" id="IPR011009">
    <property type="entry name" value="Kinase-like_dom_sf"/>
</dbReference>
<protein>
    <recommendedName>
        <fullName evidence="4">Protein kinase domain-containing protein</fullName>
    </recommendedName>
</protein>
<evidence type="ECO:0000313" key="2">
    <source>
        <dbReference type="EMBL" id="GAV27746.1"/>
    </source>
</evidence>
<feature type="compositionally biased region" description="Polar residues" evidence="1">
    <location>
        <begin position="82"/>
        <end position="97"/>
    </location>
</feature>
<evidence type="ECO:0000256" key="1">
    <source>
        <dbReference type="SAM" id="MobiDB-lite"/>
    </source>
</evidence>
<feature type="region of interest" description="Disordered" evidence="1">
    <location>
        <begin position="213"/>
        <end position="293"/>
    </location>
</feature>
<dbReference type="Gene3D" id="1.10.510.10">
    <property type="entry name" value="Transferase(Phosphotransferase) domain 1"/>
    <property type="match status" value="1"/>
</dbReference>